<evidence type="ECO:0000256" key="6">
    <source>
        <dbReference type="SAM" id="MobiDB-lite"/>
    </source>
</evidence>
<dbReference type="InterPro" id="IPR015421">
    <property type="entry name" value="PyrdxlP-dep_Trfase_major"/>
</dbReference>
<proteinExistence type="inferred from homology"/>
<dbReference type="EMBL" id="JAZAVJ010000191">
    <property type="protein sequence ID" value="KAK7408322.1"/>
    <property type="molecule type" value="Genomic_DNA"/>
</dbReference>
<accession>A0ABR1GS40</accession>
<evidence type="ECO:0000256" key="5">
    <source>
        <dbReference type="ARBA" id="ARBA00022898"/>
    </source>
</evidence>
<evidence type="ECO:0000256" key="3">
    <source>
        <dbReference type="ARBA" id="ARBA00022576"/>
    </source>
</evidence>
<gene>
    <name evidence="7" type="ORF">QQX98_009524</name>
</gene>
<dbReference type="InterPro" id="IPR015424">
    <property type="entry name" value="PyrdxlP-dep_Trfase"/>
</dbReference>
<comment type="caution">
    <text evidence="7">The sequence shown here is derived from an EMBL/GenBank/DDBJ whole genome shotgun (WGS) entry which is preliminary data.</text>
</comment>
<evidence type="ECO:0000313" key="8">
    <source>
        <dbReference type="Proteomes" id="UP001498476"/>
    </source>
</evidence>
<dbReference type="PANTHER" id="PTHR42790:SF1">
    <property type="entry name" value="AROMATIC AMINO ACID AMINOTRANSFERASE, HYPOTHETICAL (EUROFUNG)"/>
    <property type="match status" value="1"/>
</dbReference>
<evidence type="ECO:0000256" key="2">
    <source>
        <dbReference type="ARBA" id="ARBA00007441"/>
    </source>
</evidence>
<feature type="region of interest" description="Disordered" evidence="6">
    <location>
        <begin position="1"/>
        <end position="20"/>
    </location>
</feature>
<dbReference type="Proteomes" id="UP001498476">
    <property type="component" value="Unassembled WGS sequence"/>
</dbReference>
<dbReference type="PANTHER" id="PTHR42790">
    <property type="entry name" value="AMINOTRANSFERASE"/>
    <property type="match status" value="1"/>
</dbReference>
<reference evidence="7 8" key="1">
    <citation type="journal article" date="2025" name="Microbiol. Resour. Announc.">
        <title>Draft genome sequences for Neonectria magnoliae and Neonectria punicea, canker pathogens of Liriodendron tulipifera and Acer saccharum in West Virginia.</title>
        <authorList>
            <person name="Petronek H.M."/>
            <person name="Kasson M.T."/>
            <person name="Metheny A.M."/>
            <person name="Stauder C.M."/>
            <person name="Lovett B."/>
            <person name="Lynch S.C."/>
            <person name="Garnas J.R."/>
            <person name="Kasson L.R."/>
            <person name="Stajich J.E."/>
        </authorList>
    </citation>
    <scope>NUCLEOTIDE SEQUENCE [LARGE SCALE GENOMIC DNA]</scope>
    <source>
        <strain evidence="7 8">NRRL 64653</strain>
    </source>
</reference>
<comment type="cofactor">
    <cofactor evidence="1">
        <name>pyridoxal 5'-phosphate</name>
        <dbReference type="ChEBI" id="CHEBI:597326"/>
    </cofactor>
</comment>
<comment type="similarity">
    <text evidence="2">Belongs to the class-I pyridoxal-phosphate-dependent aminotransferase family.</text>
</comment>
<keyword evidence="4" id="KW-0808">Transferase</keyword>
<keyword evidence="5" id="KW-0663">Pyridoxal phosphate</keyword>
<evidence type="ECO:0000256" key="1">
    <source>
        <dbReference type="ARBA" id="ARBA00001933"/>
    </source>
</evidence>
<keyword evidence="8" id="KW-1185">Reference proteome</keyword>
<sequence>MSHTPTKPVNLAHHFSKASKTRRPNALKEYYKYLVVPGMCNFSGGLPHTDLFAFDALGLSLDRPTKQSISNSDQADSECIDGSNLDIRIPRYSQEGNVAHKIDLGTALQYGSAQGYPPLYAWLRKLVHSTHHPNIPYQGGADVIVDSGSSDGLSKVFELLFNPWD</sequence>
<organism evidence="7 8">
    <name type="scientific">Neonectria punicea</name>
    <dbReference type="NCBI Taxonomy" id="979145"/>
    <lineage>
        <taxon>Eukaryota</taxon>
        <taxon>Fungi</taxon>
        <taxon>Dikarya</taxon>
        <taxon>Ascomycota</taxon>
        <taxon>Pezizomycotina</taxon>
        <taxon>Sordariomycetes</taxon>
        <taxon>Hypocreomycetidae</taxon>
        <taxon>Hypocreales</taxon>
        <taxon>Nectriaceae</taxon>
        <taxon>Neonectria</taxon>
    </lineage>
</organism>
<evidence type="ECO:0000256" key="4">
    <source>
        <dbReference type="ARBA" id="ARBA00022679"/>
    </source>
</evidence>
<name>A0ABR1GS40_9HYPO</name>
<evidence type="ECO:0000313" key="7">
    <source>
        <dbReference type="EMBL" id="KAK7408322.1"/>
    </source>
</evidence>
<dbReference type="InterPro" id="IPR050859">
    <property type="entry name" value="Class-I_PLP-dep_aminotransf"/>
</dbReference>
<dbReference type="Gene3D" id="3.40.640.10">
    <property type="entry name" value="Type I PLP-dependent aspartate aminotransferase-like (Major domain)"/>
    <property type="match status" value="1"/>
</dbReference>
<dbReference type="SUPFAM" id="SSF53383">
    <property type="entry name" value="PLP-dependent transferases"/>
    <property type="match status" value="1"/>
</dbReference>
<protein>
    <submittedName>
        <fullName evidence="7">Uncharacterized protein</fullName>
    </submittedName>
</protein>
<keyword evidence="3" id="KW-0032">Aminotransferase</keyword>